<evidence type="ECO:0000313" key="2">
    <source>
        <dbReference type="Proteomes" id="UP000005324"/>
    </source>
</evidence>
<protein>
    <submittedName>
        <fullName evidence="1">Uncharacterized protein</fullName>
    </submittedName>
</protein>
<dbReference type="HOGENOM" id="CLU_2928332_0_0_5"/>
<proteinExistence type="predicted"/>
<reference evidence="1 2" key="1">
    <citation type="submission" date="2010-04" db="EMBL/GenBank/DDBJ databases">
        <authorList>
            <person name="Qin X."/>
            <person name="Bachman B."/>
            <person name="Battles P."/>
            <person name="Bell A."/>
            <person name="Bess C."/>
            <person name="Bickham C."/>
            <person name="Chaboub L."/>
            <person name="Chen D."/>
            <person name="Coyle M."/>
            <person name="Deiros D.R."/>
            <person name="Dinh H."/>
            <person name="Forbes L."/>
            <person name="Fowler G."/>
            <person name="Francisco L."/>
            <person name="Fu Q."/>
            <person name="Gubbala S."/>
            <person name="Hale W."/>
            <person name="Han Y."/>
            <person name="Hemphill L."/>
            <person name="Highlander S.K."/>
            <person name="Hirani K."/>
            <person name="Hogues M."/>
            <person name="Jackson L."/>
            <person name="Jakkamsetti A."/>
            <person name="Javaid M."/>
            <person name="Jiang H."/>
            <person name="Korchina V."/>
            <person name="Kovar C."/>
            <person name="Lara F."/>
            <person name="Lee S."/>
            <person name="Mata R."/>
            <person name="Mathew T."/>
            <person name="Moen C."/>
            <person name="Morales K."/>
            <person name="Munidasa M."/>
            <person name="Nazareth L."/>
            <person name="Ngo R."/>
            <person name="Nguyen L."/>
            <person name="Okwuonu G."/>
            <person name="Ongeri F."/>
            <person name="Patil S."/>
            <person name="Petrosino J."/>
            <person name="Pham C."/>
            <person name="Pham P."/>
            <person name="Pu L.-L."/>
            <person name="Puazo M."/>
            <person name="Raj R."/>
            <person name="Reid J."/>
            <person name="Rouhana J."/>
            <person name="Saada N."/>
            <person name="Shang Y."/>
            <person name="Simmons D."/>
            <person name="Thornton R."/>
            <person name="Warren J."/>
            <person name="Weissenberger G."/>
            <person name="Zhang J."/>
            <person name="Zhang L."/>
            <person name="Zhou C."/>
            <person name="Zhu D."/>
            <person name="Muzny D."/>
            <person name="Worley K."/>
            <person name="Gibbs R."/>
        </authorList>
    </citation>
    <scope>NUCLEOTIDE SEQUENCE [LARGE SCALE GENOMIC DNA]</scope>
    <source>
        <strain evidence="1 2">ATCC 49957</strain>
    </source>
</reference>
<dbReference type="Proteomes" id="UP000005324">
    <property type="component" value="Unassembled WGS sequence"/>
</dbReference>
<gene>
    <name evidence="1" type="ORF">HMPREF0731_3921</name>
</gene>
<name>D5RS59_9PROT</name>
<dbReference type="EMBL" id="ADVL01000729">
    <property type="protein sequence ID" value="EFH09856.1"/>
    <property type="molecule type" value="Genomic_DNA"/>
</dbReference>
<accession>D5RS59</accession>
<evidence type="ECO:0000313" key="1">
    <source>
        <dbReference type="EMBL" id="EFH09856.1"/>
    </source>
</evidence>
<sequence length="61" mass="6288">LRAAGAAGATKPGARLRRDALEAAGRSNPPAAVFRRPHCAAPPRLLARSRGTGIAIFDAEL</sequence>
<comment type="caution">
    <text evidence="1">The sequence shown here is derived from an EMBL/GenBank/DDBJ whole genome shotgun (WGS) entry which is preliminary data.</text>
</comment>
<organism evidence="1 2">
    <name type="scientific">Pseudoroseomonas cervicalis ATCC 49957</name>
    <dbReference type="NCBI Taxonomy" id="525371"/>
    <lineage>
        <taxon>Bacteria</taxon>
        <taxon>Pseudomonadati</taxon>
        <taxon>Pseudomonadota</taxon>
        <taxon>Alphaproteobacteria</taxon>
        <taxon>Acetobacterales</taxon>
        <taxon>Roseomonadaceae</taxon>
        <taxon>Roseomonas</taxon>
    </lineage>
</organism>
<feature type="non-terminal residue" evidence="1">
    <location>
        <position position="1"/>
    </location>
</feature>
<dbReference type="AlphaFoldDB" id="D5RS59"/>
<keyword evidence="2" id="KW-1185">Reference proteome</keyword>